<evidence type="ECO:0000256" key="8">
    <source>
        <dbReference type="ARBA" id="ARBA00083904"/>
    </source>
</evidence>
<evidence type="ECO:0000256" key="7">
    <source>
        <dbReference type="ARBA" id="ARBA00066578"/>
    </source>
</evidence>
<dbReference type="PANTHER" id="PTHR18901:SF38">
    <property type="entry name" value="PSEUDOURIDINE-5'-PHOSPHATASE"/>
    <property type="match status" value="1"/>
</dbReference>
<comment type="similarity">
    <text evidence="2">Belongs to the HAD-like hydrolase superfamily. CbbY/CbbZ/Gph/YieH family.</text>
</comment>
<dbReference type="GO" id="GO:1990738">
    <property type="term" value="F:pseudouridine 5'-phosphatase activity"/>
    <property type="evidence" value="ECO:0007669"/>
    <property type="project" value="UniProtKB-EC"/>
</dbReference>
<dbReference type="InterPro" id="IPR023198">
    <property type="entry name" value="PGP-like_dom2"/>
</dbReference>
<dbReference type="InterPro" id="IPR006439">
    <property type="entry name" value="HAD-SF_hydro_IA"/>
</dbReference>
<proteinExistence type="inferred from homology"/>
<comment type="cofactor">
    <cofactor evidence="1">
        <name>Mg(2+)</name>
        <dbReference type="ChEBI" id="CHEBI:18420"/>
    </cofactor>
</comment>
<keyword evidence="10" id="KW-1185">Reference proteome</keyword>
<dbReference type="SFLD" id="SFLDG01135">
    <property type="entry name" value="C1.5.6:_HAD__Beta-PGM__Phospha"/>
    <property type="match status" value="1"/>
</dbReference>
<comment type="catalytic activity">
    <reaction evidence="6">
        <text>psi-UMP + H2O = pseudouridine + phosphate</text>
        <dbReference type="Rhea" id="RHEA:10944"/>
        <dbReference type="ChEBI" id="CHEBI:15377"/>
        <dbReference type="ChEBI" id="CHEBI:17802"/>
        <dbReference type="ChEBI" id="CHEBI:43474"/>
        <dbReference type="ChEBI" id="CHEBI:58380"/>
        <dbReference type="EC" id="3.1.3.96"/>
    </reaction>
</comment>
<dbReference type="PANTHER" id="PTHR18901">
    <property type="entry name" value="2-DEOXYGLUCOSE-6-PHOSPHATE PHOSPHATASE 2"/>
    <property type="match status" value="1"/>
</dbReference>
<dbReference type="EC" id="3.1.3.96" evidence="7"/>
<evidence type="ECO:0000256" key="4">
    <source>
        <dbReference type="ARBA" id="ARBA00022801"/>
    </source>
</evidence>
<name>A0A5E4PYR9_9NEOP</name>
<evidence type="ECO:0000256" key="6">
    <source>
        <dbReference type="ARBA" id="ARBA00052504"/>
    </source>
</evidence>
<dbReference type="Pfam" id="PF13419">
    <property type="entry name" value="HAD_2"/>
    <property type="match status" value="1"/>
</dbReference>
<dbReference type="Proteomes" id="UP000324832">
    <property type="component" value="Unassembled WGS sequence"/>
</dbReference>
<keyword evidence="3" id="KW-0479">Metal-binding</keyword>
<evidence type="ECO:0000256" key="3">
    <source>
        <dbReference type="ARBA" id="ARBA00022723"/>
    </source>
</evidence>
<evidence type="ECO:0000313" key="10">
    <source>
        <dbReference type="Proteomes" id="UP000324832"/>
    </source>
</evidence>
<sequence>MNFKPVTHVLFDLDGLLIDSEKYYTKAFENVCAMFGKTFTWDLKKSLLGFQGQECADNIIKSLDLPINREEFLAECQKQYEVLFPNIQLMPGATKLIDHLHKKGVPIALATSSSQDSVNIKMQNHKQFLEKFHHLTMGSSDPDVKKGKPDPAIFLVCASKFPDNPKPENCLVFEDAVNGIKAACAANMQVVVIPDPRIEPELLTDATLVLSSLDEFQPELFGLPSYD</sequence>
<dbReference type="SUPFAM" id="SSF56784">
    <property type="entry name" value="HAD-like"/>
    <property type="match status" value="1"/>
</dbReference>
<dbReference type="SFLD" id="SFLDG01129">
    <property type="entry name" value="C1.5:_HAD__Beta-PGM__Phosphata"/>
    <property type="match status" value="1"/>
</dbReference>
<evidence type="ECO:0000313" key="9">
    <source>
        <dbReference type="EMBL" id="VVC90100.1"/>
    </source>
</evidence>
<keyword evidence="4" id="KW-0378">Hydrolase</keyword>
<protein>
    <recommendedName>
        <fullName evidence="7">pseudouridine 5'-phosphatase</fullName>
        <ecNumber evidence="7">3.1.3.96</ecNumber>
    </recommendedName>
    <alternativeName>
        <fullName evidence="8">Pseudouridine-5'-monophosphatase</fullName>
    </alternativeName>
</protein>
<dbReference type="SFLD" id="SFLDS00003">
    <property type="entry name" value="Haloacid_Dehalogenase"/>
    <property type="match status" value="1"/>
</dbReference>
<accession>A0A5E4PYR9</accession>
<keyword evidence="5" id="KW-0460">Magnesium</keyword>
<evidence type="ECO:0000256" key="2">
    <source>
        <dbReference type="ARBA" id="ARBA00006171"/>
    </source>
</evidence>
<dbReference type="EMBL" id="FZQP02000704">
    <property type="protein sequence ID" value="VVC90100.1"/>
    <property type="molecule type" value="Genomic_DNA"/>
</dbReference>
<dbReference type="Gene3D" id="1.10.150.240">
    <property type="entry name" value="Putative phosphatase, domain 2"/>
    <property type="match status" value="1"/>
</dbReference>
<organism evidence="9 10">
    <name type="scientific">Leptidea sinapis</name>
    <dbReference type="NCBI Taxonomy" id="189913"/>
    <lineage>
        <taxon>Eukaryota</taxon>
        <taxon>Metazoa</taxon>
        <taxon>Ecdysozoa</taxon>
        <taxon>Arthropoda</taxon>
        <taxon>Hexapoda</taxon>
        <taxon>Insecta</taxon>
        <taxon>Pterygota</taxon>
        <taxon>Neoptera</taxon>
        <taxon>Endopterygota</taxon>
        <taxon>Lepidoptera</taxon>
        <taxon>Glossata</taxon>
        <taxon>Ditrysia</taxon>
        <taxon>Papilionoidea</taxon>
        <taxon>Pieridae</taxon>
        <taxon>Dismorphiinae</taxon>
        <taxon>Leptidea</taxon>
    </lineage>
</organism>
<evidence type="ECO:0000256" key="5">
    <source>
        <dbReference type="ARBA" id="ARBA00022842"/>
    </source>
</evidence>
<dbReference type="InterPro" id="IPR023214">
    <property type="entry name" value="HAD_sf"/>
</dbReference>
<evidence type="ECO:0000256" key="1">
    <source>
        <dbReference type="ARBA" id="ARBA00001946"/>
    </source>
</evidence>
<dbReference type="FunFam" id="3.40.50.1000:FF:000055">
    <property type="entry name" value="Haloacid dehalogenase-like hydrolase family protein"/>
    <property type="match status" value="1"/>
</dbReference>
<dbReference type="Gene3D" id="3.40.50.1000">
    <property type="entry name" value="HAD superfamily/HAD-like"/>
    <property type="match status" value="1"/>
</dbReference>
<dbReference type="AlphaFoldDB" id="A0A5E4PYR9"/>
<dbReference type="InterPro" id="IPR036412">
    <property type="entry name" value="HAD-like_sf"/>
</dbReference>
<dbReference type="GO" id="GO:0046872">
    <property type="term" value="F:metal ion binding"/>
    <property type="evidence" value="ECO:0007669"/>
    <property type="project" value="UniProtKB-KW"/>
</dbReference>
<dbReference type="InterPro" id="IPR041492">
    <property type="entry name" value="HAD_2"/>
</dbReference>
<dbReference type="FunFam" id="1.10.150.240:FF:000001">
    <property type="entry name" value="Haloacid dehalogenase-like hydrolase domain"/>
    <property type="match status" value="1"/>
</dbReference>
<reference evidence="9 10" key="1">
    <citation type="submission" date="2017-07" db="EMBL/GenBank/DDBJ databases">
        <authorList>
            <person name="Talla V."/>
            <person name="Backstrom N."/>
        </authorList>
    </citation>
    <scope>NUCLEOTIDE SEQUENCE [LARGE SCALE GENOMIC DNA]</scope>
</reference>
<dbReference type="NCBIfam" id="TIGR01509">
    <property type="entry name" value="HAD-SF-IA-v3"/>
    <property type="match status" value="1"/>
</dbReference>
<gene>
    <name evidence="9" type="ORF">LSINAPIS_LOCUS3088</name>
</gene>